<keyword evidence="2" id="KW-1185">Reference proteome</keyword>
<evidence type="ECO:0000313" key="2">
    <source>
        <dbReference type="Proteomes" id="UP000828048"/>
    </source>
</evidence>
<proteinExistence type="predicted"/>
<reference evidence="1 2" key="1">
    <citation type="journal article" date="2021" name="Hortic Res">
        <title>High-quality reference genome and annotation aids understanding of berry development for evergreen blueberry (Vaccinium darrowii).</title>
        <authorList>
            <person name="Yu J."/>
            <person name="Hulse-Kemp A.M."/>
            <person name="Babiker E."/>
            <person name="Staton M."/>
        </authorList>
    </citation>
    <scope>NUCLEOTIDE SEQUENCE [LARGE SCALE GENOMIC DNA]</scope>
    <source>
        <strain evidence="2">cv. NJ 8807/NJ 8810</strain>
        <tissue evidence="1">Young leaf</tissue>
    </source>
</reference>
<sequence>MLTGRESLIRLIGKRRRLLPSRQSLLSSPSQVSFNLCKGENGGGMTVGAEGSSERQLGGGGDDYGVGSVAETCASDWVTCPVCGNTVRGEDYMINSHLDTCLARGTKRKLRQRTLLQLNFSSQSKVEIQSSESDQVGVYVVQRAPDNILGDSNHESHGCVGADRETQCKPLMTSESVLNSDSSAENQINDAINCRADSPTLSHENKMPKYEMNVTTDDMSGQLLKTFVVGRKFSEEVKLYPGANVSLLRDPNNIKDCNAIKVVYAESGCCKMLGFIPRELAQYMSPLMDKYCLSFEGCVTSIPERSHDVLPIQITCQDDIFTGEMEFEDLQEVKSLWENAFCVAESAKIHPPNVAKYQQNFSLLIQEVLRSYPSLFSYDEKIILETFASLSDDSQRLFVRLYTRKGPWFRISNILYPEISDCNQAVKELSATGYMCSVGSISDLQDNDLKEVLSLLTVSELREVLCKLKKKSKSGTRKQDFIASLLSSYAAGLCPGLPNLVLERTGPCVQISISTESLFWRAERLFFLNGGQDLSAFLLVDLGIIKYPNYKCIISNQIFSGRNDFLAYEEAIEVAQIIDQSLDENNTELVLRCIEISDSRISNSSHRATQSPTSESPVAFFSCFSSAWVYSKVVLLGVSYLERERRYKDAISLLKQLLINFTSDGRRGYWTLRLSIDLEHVGCLNESLLVAEDGLLDPWVRAGSRTALQRRVLRLGKPPRRWKIPSFSESIKRKIPEVHVQGRPLNCRTGTKSRFYGEDGEQCGVEELAIQYYGGEGGGWQGVHTESGIWLTIFGLLLWDAVFADVPDVFRTRFQTAPLDLETDSFYVLRKSIIEPLLAKIYDGSAEEILITSWELHLGTSCQGVNWDRHSLSELRAAVTCIGGPCLASFCRHLAQDYRSWSSGMPDLLLWRFHGDYRGEAKLVEVKGPNDRLSEQQRAWLLFLMDCGFNTEEALYIEIDWRVTVANSVHCWILFRKIRDCFFLENLEDELLDSFTGVEANSQLQVQLCLQQFHSEVILLGLLSYSGSFSFSKKAHAVSSSKKRKGSLHNGYGDANRDLGCAHSTGKELNYGGKITYFPLLITTTIGTTLHNAFCQFSAVMPLCLNSGPISRPGSSSAANGDPNCST</sequence>
<accession>A0ACB7YTX5</accession>
<evidence type="ECO:0000313" key="1">
    <source>
        <dbReference type="EMBL" id="KAH7857010.1"/>
    </source>
</evidence>
<name>A0ACB7YTX5_9ERIC</name>
<comment type="caution">
    <text evidence="1">The sequence shown here is derived from an EMBL/GenBank/DDBJ whole genome shotgun (WGS) entry which is preliminary data.</text>
</comment>
<organism evidence="1 2">
    <name type="scientific">Vaccinium darrowii</name>
    <dbReference type="NCBI Taxonomy" id="229202"/>
    <lineage>
        <taxon>Eukaryota</taxon>
        <taxon>Viridiplantae</taxon>
        <taxon>Streptophyta</taxon>
        <taxon>Embryophyta</taxon>
        <taxon>Tracheophyta</taxon>
        <taxon>Spermatophyta</taxon>
        <taxon>Magnoliopsida</taxon>
        <taxon>eudicotyledons</taxon>
        <taxon>Gunneridae</taxon>
        <taxon>Pentapetalae</taxon>
        <taxon>asterids</taxon>
        <taxon>Ericales</taxon>
        <taxon>Ericaceae</taxon>
        <taxon>Vaccinioideae</taxon>
        <taxon>Vaccinieae</taxon>
        <taxon>Vaccinium</taxon>
    </lineage>
</organism>
<gene>
    <name evidence="1" type="ORF">Vadar_008029</name>
</gene>
<dbReference type="Proteomes" id="UP000828048">
    <property type="component" value="Chromosome 3"/>
</dbReference>
<protein>
    <submittedName>
        <fullName evidence="1">Uncharacterized protein</fullName>
    </submittedName>
</protein>
<dbReference type="EMBL" id="CM037153">
    <property type="protein sequence ID" value="KAH7857010.1"/>
    <property type="molecule type" value="Genomic_DNA"/>
</dbReference>